<evidence type="ECO:0000313" key="3">
    <source>
        <dbReference type="Proteomes" id="UP000316426"/>
    </source>
</evidence>
<dbReference type="InterPro" id="IPR018247">
    <property type="entry name" value="EF_Hand_1_Ca_BS"/>
</dbReference>
<dbReference type="InterPro" id="IPR030895">
    <property type="entry name" value="T5SS_PEPC_rpt"/>
</dbReference>
<reference evidence="2 3" key="1">
    <citation type="submission" date="2019-02" db="EMBL/GenBank/DDBJ databases">
        <title>Deep-cultivation of Planctomycetes and their phenomic and genomic characterization uncovers novel biology.</title>
        <authorList>
            <person name="Wiegand S."/>
            <person name="Jogler M."/>
            <person name="Boedeker C."/>
            <person name="Pinto D."/>
            <person name="Vollmers J."/>
            <person name="Rivas-Marin E."/>
            <person name="Kohn T."/>
            <person name="Peeters S.H."/>
            <person name="Heuer A."/>
            <person name="Rast P."/>
            <person name="Oberbeckmann S."/>
            <person name="Bunk B."/>
            <person name="Jeske O."/>
            <person name="Meyerdierks A."/>
            <person name="Storesund J.E."/>
            <person name="Kallscheuer N."/>
            <person name="Luecker S."/>
            <person name="Lage O.M."/>
            <person name="Pohl T."/>
            <person name="Merkel B.J."/>
            <person name="Hornburger P."/>
            <person name="Mueller R.-W."/>
            <person name="Bruemmer F."/>
            <person name="Labrenz M."/>
            <person name="Spormann A.M."/>
            <person name="Op den Camp H."/>
            <person name="Overmann J."/>
            <person name="Amann R."/>
            <person name="Jetten M.S.M."/>
            <person name="Mascher T."/>
            <person name="Medema M.H."/>
            <person name="Devos D.P."/>
            <person name="Kaster A.-K."/>
            <person name="Ovreas L."/>
            <person name="Rohde M."/>
            <person name="Galperin M.Y."/>
            <person name="Jogler C."/>
        </authorList>
    </citation>
    <scope>NUCLEOTIDE SEQUENCE [LARGE SCALE GENOMIC DNA]</scope>
    <source>
        <strain evidence="2 3">Spa11</strain>
    </source>
</reference>
<evidence type="ECO:0000313" key="2">
    <source>
        <dbReference type="EMBL" id="QDV72648.1"/>
    </source>
</evidence>
<keyword evidence="1" id="KW-0732">Signal</keyword>
<sequence precursor="true">MFPLIRQWTVATLLCLAGAAPGSAAITATGDYRPAYDGVADPWDLGTTTDIYVGEDLSGSLTIDGGSDVANDDTYVGYEAPAVGEVTVTGAGSTWTSDSWVYLGYSGTGSLTVADNADVTAYSAYLGYSPTGQGTATITGAGSTWTLEYSLDVGDRGDGELSVLDSARVYADRLAIADGSGSTGGVTVSGDDSRLEVEGYLYVGYSGSGALQVEEGGWVFSEDVYLGRSSNGAGQATITGPGSQLIATNGVYIGSGDVASSLVVEDGAAMTVVILAVGDNREGTLRVGSAATVNATNLYVGRGFSGSGEVQLDGGVIATRGLLAAPSDLQGTGVINTNGLVADFDVTIATAADRNQQWVFNESPEQNVTVNLDLETAGGALGAGYRGASTLSIAGGQVVSSELGEVGYHDGAVGTVVVSGVGSRWNVTNRMTLGRYGVGNLSVEGGGVVAAGSIGFGSLAGNSLSVGAESKVLVTGDLTVVGGGGGGLTLDDGEVDVGGLLATPSAMQGVGVIRTGGLVTDFDITFDATHGLSQQFQLVDEQGKDITIELQAPVGSANARGAMGAGYRGQASLSISDGRVIYSRSGHLGYHQGSSGVATLTGRGSAWLMYGSLDVGAAGNGELSIKSMAHVQSQTTRIGGRLGSTGVIHVERASLSTTDVFIDRGGSLIIEDGANVFSSFRAEIGPCCGSGGTGAAPSAVVSGEGSEWNVGSYLTVAGGSPSQGVPTPELRIEDGGRVDVNEARISDYYGEGQLTITGVGSVLDANSLRVNAQPQQSDGVPDVLVERGGRVVVNNYLYLFNPYPPGSNSLFALRDGGQLALTGFRESSLSQFLAGTVGSLSYWDGDSYEDLASAQRDVDYTLAYQSTGELAGYTLLTVGELPGLDGDYNGDGLVDAADYTVWRDNFGQDVTLPGDTTPGAVTQQDYAVWAANYGASRDVEAALSTPEPVAAVLVGVAVMGAGLRRPRR</sequence>
<keyword evidence="3" id="KW-1185">Reference proteome</keyword>
<feature type="signal peptide" evidence="1">
    <location>
        <begin position="1"/>
        <end position="24"/>
    </location>
</feature>
<proteinExistence type="predicted"/>
<dbReference type="Proteomes" id="UP000316426">
    <property type="component" value="Chromosome"/>
</dbReference>
<feature type="chain" id="PRO_5021989963" description="Lipoprotein" evidence="1">
    <location>
        <begin position="25"/>
        <end position="968"/>
    </location>
</feature>
<dbReference type="AlphaFoldDB" id="A0A518K4C1"/>
<protein>
    <recommendedName>
        <fullName evidence="4">Lipoprotein</fullName>
    </recommendedName>
</protein>
<dbReference type="KEGG" id="bmei:Spa11_08290"/>
<accession>A0A518K4C1</accession>
<gene>
    <name evidence="2" type="ORF">Spa11_08290</name>
</gene>
<dbReference type="NCBIfam" id="TIGR04393">
    <property type="entry name" value="rpt_T5SS_PEPC"/>
    <property type="match status" value="6"/>
</dbReference>
<dbReference type="EMBL" id="CP036349">
    <property type="protein sequence ID" value="QDV72648.1"/>
    <property type="molecule type" value="Genomic_DNA"/>
</dbReference>
<organism evidence="2 3">
    <name type="scientific">Botrimarina mediterranea</name>
    <dbReference type="NCBI Taxonomy" id="2528022"/>
    <lineage>
        <taxon>Bacteria</taxon>
        <taxon>Pseudomonadati</taxon>
        <taxon>Planctomycetota</taxon>
        <taxon>Planctomycetia</taxon>
        <taxon>Pirellulales</taxon>
        <taxon>Lacipirellulaceae</taxon>
        <taxon>Botrimarina</taxon>
    </lineage>
</organism>
<evidence type="ECO:0008006" key="4">
    <source>
        <dbReference type="Google" id="ProtNLM"/>
    </source>
</evidence>
<dbReference type="PROSITE" id="PS00018">
    <property type="entry name" value="EF_HAND_1"/>
    <property type="match status" value="1"/>
</dbReference>
<evidence type="ECO:0000256" key="1">
    <source>
        <dbReference type="SAM" id="SignalP"/>
    </source>
</evidence>
<name>A0A518K4C1_9BACT</name>